<dbReference type="Gene3D" id="3.40.50.1110">
    <property type="entry name" value="SGNH hydrolase"/>
    <property type="match status" value="1"/>
</dbReference>
<dbReference type="InterPro" id="IPR013830">
    <property type="entry name" value="SGNH_hydro"/>
</dbReference>
<organism evidence="3 4">
    <name type="scientific">Kriegella aquimaris</name>
    <dbReference type="NCBI Taxonomy" id="192904"/>
    <lineage>
        <taxon>Bacteria</taxon>
        <taxon>Pseudomonadati</taxon>
        <taxon>Bacteroidota</taxon>
        <taxon>Flavobacteriia</taxon>
        <taxon>Flavobacteriales</taxon>
        <taxon>Flavobacteriaceae</taxon>
        <taxon>Kriegella</taxon>
    </lineage>
</organism>
<dbReference type="InterPro" id="IPR036514">
    <property type="entry name" value="SGNH_hydro_sf"/>
</dbReference>
<dbReference type="STRING" id="192904.SAMN04488514_12232"/>
<dbReference type="OrthoDB" id="9790057at2"/>
<evidence type="ECO:0000313" key="4">
    <source>
        <dbReference type="Proteomes" id="UP000199440"/>
    </source>
</evidence>
<protein>
    <submittedName>
        <fullName evidence="3">Lysophospholipase L1</fullName>
    </submittedName>
</protein>
<evidence type="ECO:0000259" key="2">
    <source>
        <dbReference type="Pfam" id="PF13472"/>
    </source>
</evidence>
<dbReference type="EMBL" id="FNGV01000022">
    <property type="protein sequence ID" value="SDN07367.1"/>
    <property type="molecule type" value="Genomic_DNA"/>
</dbReference>
<dbReference type="GO" id="GO:0004622">
    <property type="term" value="F:phosphatidylcholine lysophospholipase activity"/>
    <property type="evidence" value="ECO:0007669"/>
    <property type="project" value="TreeGrafter"/>
</dbReference>
<gene>
    <name evidence="3" type="ORF">SAMN04488514_12232</name>
</gene>
<dbReference type="PANTHER" id="PTHR30383:SF5">
    <property type="entry name" value="SGNH HYDROLASE-TYPE ESTERASE DOMAIN-CONTAINING PROTEIN"/>
    <property type="match status" value="1"/>
</dbReference>
<evidence type="ECO:0000256" key="1">
    <source>
        <dbReference type="SAM" id="SignalP"/>
    </source>
</evidence>
<feature type="signal peptide" evidence="1">
    <location>
        <begin position="1"/>
        <end position="17"/>
    </location>
</feature>
<reference evidence="3 4" key="1">
    <citation type="submission" date="2016-10" db="EMBL/GenBank/DDBJ databases">
        <authorList>
            <person name="de Groot N.N."/>
        </authorList>
    </citation>
    <scope>NUCLEOTIDE SEQUENCE [LARGE SCALE GENOMIC DNA]</scope>
    <source>
        <strain evidence="3 4">DSM 19886</strain>
    </source>
</reference>
<accession>A0A1G9YEA1</accession>
<dbReference type="SUPFAM" id="SSF52266">
    <property type="entry name" value="SGNH hydrolase"/>
    <property type="match status" value="1"/>
</dbReference>
<feature type="chain" id="PRO_5011627035" evidence="1">
    <location>
        <begin position="18"/>
        <end position="216"/>
    </location>
</feature>
<dbReference type="InterPro" id="IPR051532">
    <property type="entry name" value="Ester_Hydrolysis_Enzymes"/>
</dbReference>
<evidence type="ECO:0000313" key="3">
    <source>
        <dbReference type="EMBL" id="SDN07367.1"/>
    </source>
</evidence>
<feature type="domain" description="SGNH hydrolase-type esterase" evidence="2">
    <location>
        <begin position="56"/>
        <end position="203"/>
    </location>
</feature>
<keyword evidence="1" id="KW-0732">Signal</keyword>
<dbReference type="RefSeq" id="WP_089895658.1">
    <property type="nucleotide sequence ID" value="NZ_FNGV01000022.1"/>
</dbReference>
<proteinExistence type="predicted"/>
<name>A0A1G9YEA1_9FLAO</name>
<keyword evidence="4" id="KW-1185">Reference proteome</keyword>
<dbReference type="AlphaFoldDB" id="A0A1G9YEA1"/>
<dbReference type="Proteomes" id="UP000199440">
    <property type="component" value="Unassembled WGS sequence"/>
</dbReference>
<dbReference type="Pfam" id="PF13472">
    <property type="entry name" value="Lipase_GDSL_2"/>
    <property type="match status" value="1"/>
</dbReference>
<sequence length="216" mass="25118">MRLCLITFFFIGFLANAQDPDRFADQVASIQQKYETHWDGSKETIVFTGSSTIRMWKNLQTLFPEHQIINSGFGGSQASDLLAYSDELISNYRPKKVFIYEGDNDIFAKKKPKEIIATFEQLIAQIRDKNQNIQIVLLAAKPSLARWELKRKYKQLNRKFKKLSKKDATVEYVDVWHPMLDGKTVKQDIFIEDGLHMNAKGYGLWYDVIKPYVEKP</sequence>
<dbReference type="PANTHER" id="PTHR30383">
    <property type="entry name" value="THIOESTERASE 1/PROTEASE 1/LYSOPHOSPHOLIPASE L1"/>
    <property type="match status" value="1"/>
</dbReference>